<dbReference type="AlphaFoldDB" id="A0A645BP66"/>
<proteinExistence type="predicted"/>
<organism evidence="1">
    <name type="scientific">bioreactor metagenome</name>
    <dbReference type="NCBI Taxonomy" id="1076179"/>
    <lineage>
        <taxon>unclassified sequences</taxon>
        <taxon>metagenomes</taxon>
        <taxon>ecological metagenomes</taxon>
    </lineage>
</organism>
<name>A0A645BP66_9ZZZZ</name>
<sequence length="111" mass="12730">MYNRINGRVREPFVPLCVKLLQRMIPDVIHKQSVERANPEMIALQCHASEIFRERDGRRFILIGFVVINKHTVVGSQIQIRLVDDDPAIYPCIVGLPRSQMSLYGITVVTE</sequence>
<protein>
    <submittedName>
        <fullName evidence="1">Uncharacterized protein</fullName>
    </submittedName>
</protein>
<dbReference type="EMBL" id="VSSQ01021411">
    <property type="protein sequence ID" value="MPM66982.1"/>
    <property type="molecule type" value="Genomic_DNA"/>
</dbReference>
<gene>
    <name evidence="1" type="ORF">SDC9_113896</name>
</gene>
<reference evidence="1" key="1">
    <citation type="submission" date="2019-08" db="EMBL/GenBank/DDBJ databases">
        <authorList>
            <person name="Kucharzyk K."/>
            <person name="Murdoch R.W."/>
            <person name="Higgins S."/>
            <person name="Loffler F."/>
        </authorList>
    </citation>
    <scope>NUCLEOTIDE SEQUENCE</scope>
</reference>
<accession>A0A645BP66</accession>
<evidence type="ECO:0000313" key="1">
    <source>
        <dbReference type="EMBL" id="MPM66982.1"/>
    </source>
</evidence>
<comment type="caution">
    <text evidence="1">The sequence shown here is derived from an EMBL/GenBank/DDBJ whole genome shotgun (WGS) entry which is preliminary data.</text>
</comment>